<organism evidence="1">
    <name type="scientific">Mycolicibacterium sp. CBMA 213</name>
    <dbReference type="NCBI Taxonomy" id="1968788"/>
    <lineage>
        <taxon>Bacteria</taxon>
        <taxon>Bacillati</taxon>
        <taxon>Actinomycetota</taxon>
        <taxon>Actinomycetes</taxon>
        <taxon>Mycobacteriales</taxon>
        <taxon>Mycobacteriaceae</taxon>
        <taxon>Mycolicibacterium</taxon>
    </lineage>
</organism>
<geneLocation type="plasmid" evidence="1">
    <name>pCBMA213_2</name>
</geneLocation>
<dbReference type="RefSeq" id="WP_155909816.1">
    <property type="nucleotide sequence ID" value="NZ_KY349138.1"/>
</dbReference>
<evidence type="ECO:0008006" key="2">
    <source>
        <dbReference type="Google" id="ProtNLM"/>
    </source>
</evidence>
<accession>A0A1S6GKV3</accession>
<proteinExistence type="predicted"/>
<evidence type="ECO:0000313" key="1">
    <source>
        <dbReference type="EMBL" id="AQS22491.1"/>
    </source>
</evidence>
<keyword evidence="1" id="KW-0614">Plasmid</keyword>
<dbReference type="AlphaFoldDB" id="A0A1S6GKV3"/>
<reference evidence="1" key="1">
    <citation type="submission" date="2016-12" db="EMBL/GenBank/DDBJ databases">
        <title>Complete plasmid sequence carrying type IV-like and type VII secretion systems from an atypical mycobacteria strain.</title>
        <authorList>
            <person name="Morgado S."/>
            <person name="Marin M."/>
            <person name="Fonseca E."/>
            <person name="Freitas F."/>
            <person name="Vicente A.C."/>
        </authorList>
    </citation>
    <scope>NUCLEOTIDE SEQUENCE</scope>
    <source>
        <strain evidence="1">CBMA 213</strain>
        <plasmid evidence="1">pCBMA213_2</plasmid>
    </source>
</reference>
<sequence>MAPRIEHAKGKPLQPYPPLLEWFILPTDEQFVELPAPAPKRTPQPRRYRSSAELRAARDVLIERRDAIMFDGPADRAAANVSTPARWKKLERDIAAVAKLSTRIQRLDYRIRDAEARERQQR</sequence>
<dbReference type="EMBL" id="KY349138">
    <property type="protein sequence ID" value="AQS22491.1"/>
    <property type="molecule type" value="Genomic_DNA"/>
</dbReference>
<protein>
    <recommendedName>
        <fullName evidence="2">Transposase</fullName>
    </recommendedName>
</protein>
<name>A0A1S6GKV3_9MYCO</name>
<gene>
    <name evidence="1" type="ORF">pCBMA213_2_00127</name>
</gene>